<dbReference type="PATRIC" id="fig|665004.4.peg.3537"/>
<feature type="domain" description="DUF4178" evidence="3">
    <location>
        <begin position="69"/>
        <end position="204"/>
    </location>
</feature>
<feature type="region of interest" description="Disordered" evidence="1">
    <location>
        <begin position="43"/>
        <end position="67"/>
    </location>
</feature>
<accession>A0A147KE92</accession>
<evidence type="ECO:0000313" key="4">
    <source>
        <dbReference type="EMBL" id="KUP95621.1"/>
    </source>
</evidence>
<sequence length="214" mass="23318">MRPSGQLKRQENTGVREAILLAAIALAAAVVVYLMIRDRKKKPPALSAAKPPQDPFAEQGTQGDPRTIKVGDMLEIGVERVWVRGTLRLSEGGWEWAEHFVDEGGSGERRWLSVEEDPDVQMVLWTSRPDLDVVPGPKQLTVEGVTYRLVERGTAAYRSEGTTGLRASGGMDYADYEAPGGKHLAFERFDHGSWEASIGTDVAPGSLTVYPGGN</sequence>
<organism evidence="4 5">
    <name type="scientific">Thermobifida cellulosilytica TB100</name>
    <dbReference type="NCBI Taxonomy" id="665004"/>
    <lineage>
        <taxon>Bacteria</taxon>
        <taxon>Bacillati</taxon>
        <taxon>Actinomycetota</taxon>
        <taxon>Actinomycetes</taxon>
        <taxon>Streptosporangiales</taxon>
        <taxon>Nocardiopsidaceae</taxon>
        <taxon>Thermobifida</taxon>
    </lineage>
</organism>
<keyword evidence="2" id="KW-1133">Transmembrane helix</keyword>
<dbReference type="EMBL" id="LGEM01000117">
    <property type="protein sequence ID" value="KUP95621.1"/>
    <property type="molecule type" value="Genomic_DNA"/>
</dbReference>
<name>A0A147KE92_THECS</name>
<comment type="caution">
    <text evidence="4">The sequence shown here is derived from an EMBL/GenBank/DDBJ whole genome shotgun (WGS) entry which is preliminary data.</text>
</comment>
<evidence type="ECO:0000256" key="1">
    <source>
        <dbReference type="SAM" id="MobiDB-lite"/>
    </source>
</evidence>
<protein>
    <recommendedName>
        <fullName evidence="3">DUF4178 domain-containing protein</fullName>
    </recommendedName>
</protein>
<evidence type="ECO:0000313" key="5">
    <source>
        <dbReference type="Proteomes" id="UP000074382"/>
    </source>
</evidence>
<reference evidence="5" key="1">
    <citation type="journal article" date="2017" name="Acta Aliment.">
        <title>Plant polysaccharide degrading enzyme system of Thermpbifida cellulosilytica TB100 revealed by de novo genome project data.</title>
        <authorList>
            <person name="Toth A."/>
            <person name="Baka E."/>
            <person name="Luzics S."/>
            <person name="Bata-Vidacs I."/>
            <person name="Nagy I."/>
            <person name="Balint B."/>
            <person name="Herceg R."/>
            <person name="Olasz F."/>
            <person name="Wilk T."/>
            <person name="Nagy T."/>
            <person name="Kriszt B."/>
            <person name="Nagy I."/>
            <person name="Kukolya J."/>
        </authorList>
    </citation>
    <scope>NUCLEOTIDE SEQUENCE [LARGE SCALE GENOMIC DNA]</scope>
    <source>
        <strain evidence="5">TB100</strain>
    </source>
</reference>
<proteinExistence type="predicted"/>
<evidence type="ECO:0000256" key="2">
    <source>
        <dbReference type="SAM" id="Phobius"/>
    </source>
</evidence>
<dbReference type="STRING" id="665004.AC529_16600"/>
<evidence type="ECO:0000259" key="3">
    <source>
        <dbReference type="Pfam" id="PF13785"/>
    </source>
</evidence>
<feature type="transmembrane region" description="Helical" evidence="2">
    <location>
        <begin position="18"/>
        <end position="36"/>
    </location>
</feature>
<keyword evidence="2" id="KW-0472">Membrane</keyword>
<gene>
    <name evidence="4" type="ORF">AC529_16600</name>
</gene>
<dbReference type="Pfam" id="PF13785">
    <property type="entry name" value="DUF4178"/>
    <property type="match status" value="1"/>
</dbReference>
<keyword evidence="2" id="KW-0812">Transmembrane</keyword>
<dbReference type="AlphaFoldDB" id="A0A147KE92"/>
<keyword evidence="5" id="KW-1185">Reference proteome</keyword>
<dbReference type="InterPro" id="IPR025235">
    <property type="entry name" value="DUF4178"/>
</dbReference>
<dbReference type="OrthoDB" id="3775810at2"/>
<dbReference type="Proteomes" id="UP000074382">
    <property type="component" value="Unassembled WGS sequence"/>
</dbReference>